<evidence type="ECO:0000256" key="1">
    <source>
        <dbReference type="ARBA" id="ARBA00005395"/>
    </source>
</evidence>
<dbReference type="GO" id="GO:0008999">
    <property type="term" value="F:protein-N-terminal-alanine acetyltransferase activity"/>
    <property type="evidence" value="ECO:0007669"/>
    <property type="project" value="UniProtKB-EC"/>
</dbReference>
<proteinExistence type="inferred from homology"/>
<keyword evidence="7" id="KW-0689">Ribosomal protein</keyword>
<sequence>MSQFYSIVDGSPNADLYQIERQAHAIPWSESVFMQSIGPGYRWRQLIANQQPQGFSICQQIADELTLHNIAVTPSAQGSGYGKRLLEDVLNYARQQSLMVFLEVRQSNAVAIGLYQSLNFAVVGRRPNYYPGENQREDALVMRWAATAPNE</sequence>
<evidence type="ECO:0000313" key="8">
    <source>
        <dbReference type="Proteomes" id="UP000295531"/>
    </source>
</evidence>
<dbReference type="InterPro" id="IPR050680">
    <property type="entry name" value="YpeA/RimI_acetyltransf"/>
</dbReference>
<accession>A0A4R6NYR3</accession>
<keyword evidence="7" id="KW-0687">Ribonucleoprotein</keyword>
<feature type="domain" description="N-acetyltransferase" evidence="6">
    <location>
        <begin position="3"/>
        <end position="147"/>
    </location>
</feature>
<keyword evidence="2 5" id="KW-0963">Cytoplasm</keyword>
<dbReference type="Proteomes" id="UP000295531">
    <property type="component" value="Unassembled WGS sequence"/>
</dbReference>
<evidence type="ECO:0000256" key="2">
    <source>
        <dbReference type="ARBA" id="ARBA00022490"/>
    </source>
</evidence>
<name>A0A4R6NYR3_9GAMM</name>
<dbReference type="GO" id="GO:0005840">
    <property type="term" value="C:ribosome"/>
    <property type="evidence" value="ECO:0007669"/>
    <property type="project" value="UniProtKB-KW"/>
</dbReference>
<dbReference type="OrthoDB" id="9796919at2"/>
<comment type="subcellular location">
    <subcellularLocation>
        <location evidence="5">Cytoplasm</location>
    </subcellularLocation>
</comment>
<comment type="function">
    <text evidence="5">Acetylates the N-terminal alanine of ribosomal protein bS18.</text>
</comment>
<dbReference type="CDD" id="cd04301">
    <property type="entry name" value="NAT_SF"/>
    <property type="match status" value="1"/>
</dbReference>
<dbReference type="SUPFAM" id="SSF55729">
    <property type="entry name" value="Acyl-CoA N-acyltransferases (Nat)"/>
    <property type="match status" value="1"/>
</dbReference>
<keyword evidence="4" id="KW-0012">Acyltransferase</keyword>
<dbReference type="NCBIfam" id="TIGR01575">
    <property type="entry name" value="rimI"/>
    <property type="match status" value="1"/>
</dbReference>
<dbReference type="Pfam" id="PF00583">
    <property type="entry name" value="Acetyltransf_1"/>
    <property type="match status" value="1"/>
</dbReference>
<dbReference type="EMBL" id="SNXI01000016">
    <property type="protein sequence ID" value="TDP29910.1"/>
    <property type="molecule type" value="Genomic_DNA"/>
</dbReference>
<organism evidence="7 8">
    <name type="scientific">Idiomarina aquatica</name>
    <dbReference type="NCBI Taxonomy" id="1327752"/>
    <lineage>
        <taxon>Bacteria</taxon>
        <taxon>Pseudomonadati</taxon>
        <taxon>Pseudomonadota</taxon>
        <taxon>Gammaproteobacteria</taxon>
        <taxon>Alteromonadales</taxon>
        <taxon>Idiomarinaceae</taxon>
        <taxon>Idiomarina</taxon>
    </lineage>
</organism>
<comment type="caution">
    <text evidence="7">The sequence shown here is derived from an EMBL/GenBank/DDBJ whole genome shotgun (WGS) entry which is preliminary data.</text>
</comment>
<dbReference type="RefSeq" id="WP_133540350.1">
    <property type="nucleotide sequence ID" value="NZ_SNXI01000016.1"/>
</dbReference>
<comment type="catalytic activity">
    <reaction evidence="5">
        <text>N-terminal L-alanyl-[ribosomal protein bS18] + acetyl-CoA = N-terminal N(alpha)-acetyl-L-alanyl-[ribosomal protein bS18] + CoA + H(+)</text>
        <dbReference type="Rhea" id="RHEA:43756"/>
        <dbReference type="Rhea" id="RHEA-COMP:10676"/>
        <dbReference type="Rhea" id="RHEA-COMP:10677"/>
        <dbReference type="ChEBI" id="CHEBI:15378"/>
        <dbReference type="ChEBI" id="CHEBI:57287"/>
        <dbReference type="ChEBI" id="CHEBI:57288"/>
        <dbReference type="ChEBI" id="CHEBI:64718"/>
        <dbReference type="ChEBI" id="CHEBI:83683"/>
        <dbReference type="EC" id="2.3.1.266"/>
    </reaction>
</comment>
<gene>
    <name evidence="7" type="ORF">DEU29_1167</name>
</gene>
<keyword evidence="3 7" id="KW-0808">Transferase</keyword>
<dbReference type="PANTHER" id="PTHR43420:SF51">
    <property type="entry name" value="PEPTIDYL-LYSINE N-ACETYLTRANSFERASE YIAC"/>
    <property type="match status" value="1"/>
</dbReference>
<dbReference type="GO" id="GO:0005737">
    <property type="term" value="C:cytoplasm"/>
    <property type="evidence" value="ECO:0007669"/>
    <property type="project" value="UniProtKB-SubCell"/>
</dbReference>
<dbReference type="InterPro" id="IPR000182">
    <property type="entry name" value="GNAT_dom"/>
</dbReference>
<dbReference type="PANTHER" id="PTHR43420">
    <property type="entry name" value="ACETYLTRANSFERASE"/>
    <property type="match status" value="1"/>
</dbReference>
<evidence type="ECO:0000256" key="4">
    <source>
        <dbReference type="ARBA" id="ARBA00023315"/>
    </source>
</evidence>
<keyword evidence="8" id="KW-1185">Reference proteome</keyword>
<dbReference type="Gene3D" id="3.40.630.30">
    <property type="match status" value="1"/>
</dbReference>
<dbReference type="EC" id="2.3.1.266" evidence="5"/>
<evidence type="ECO:0000313" key="7">
    <source>
        <dbReference type="EMBL" id="TDP29910.1"/>
    </source>
</evidence>
<dbReference type="PROSITE" id="PS51186">
    <property type="entry name" value="GNAT"/>
    <property type="match status" value="1"/>
</dbReference>
<evidence type="ECO:0000256" key="3">
    <source>
        <dbReference type="ARBA" id="ARBA00022679"/>
    </source>
</evidence>
<evidence type="ECO:0000259" key="6">
    <source>
        <dbReference type="PROSITE" id="PS51186"/>
    </source>
</evidence>
<reference evidence="7 8" key="1">
    <citation type="submission" date="2019-03" db="EMBL/GenBank/DDBJ databases">
        <title>Freshwater and sediment microbial communities from various areas in North America, analyzing microbe dynamics in response to fracking.</title>
        <authorList>
            <person name="Lamendella R."/>
        </authorList>
    </citation>
    <scope>NUCLEOTIDE SEQUENCE [LARGE SCALE GENOMIC DNA]</scope>
    <source>
        <strain evidence="7 8">18_TX</strain>
    </source>
</reference>
<dbReference type="InterPro" id="IPR006464">
    <property type="entry name" value="AcTrfase_RimI/Ard1"/>
</dbReference>
<dbReference type="AlphaFoldDB" id="A0A4R6NYR3"/>
<evidence type="ECO:0000256" key="5">
    <source>
        <dbReference type="RuleBase" id="RU363094"/>
    </source>
</evidence>
<comment type="similarity">
    <text evidence="1 5">Belongs to the acetyltransferase family. RimI subfamily.</text>
</comment>
<protein>
    <recommendedName>
        <fullName evidence="5">[Ribosomal protein bS18]-alanine N-acetyltransferase</fullName>
        <ecNumber evidence="5">2.3.1.266</ecNumber>
    </recommendedName>
</protein>
<dbReference type="InterPro" id="IPR016181">
    <property type="entry name" value="Acyl_CoA_acyltransferase"/>
</dbReference>